<proteinExistence type="predicted"/>
<organism evidence="1 2">
    <name type="scientific">Acinetobacter silvestris</name>
    <dbReference type="NCBI Taxonomy" id="1977882"/>
    <lineage>
        <taxon>Bacteria</taxon>
        <taxon>Pseudomonadati</taxon>
        <taxon>Pseudomonadota</taxon>
        <taxon>Gammaproteobacteria</taxon>
        <taxon>Moraxellales</taxon>
        <taxon>Moraxellaceae</taxon>
        <taxon>Acinetobacter</taxon>
    </lineage>
</organism>
<protein>
    <submittedName>
        <fullName evidence="1">N-acetyltransferase</fullName>
    </submittedName>
</protein>
<dbReference type="Proteomes" id="UP000242765">
    <property type="component" value="Unassembled WGS sequence"/>
</dbReference>
<accession>A0A1Y3CI46</accession>
<reference evidence="1 2" key="1">
    <citation type="submission" date="2017-04" db="EMBL/GenBank/DDBJ databases">
        <title>High diversity of culturable Acinetobacter species in natural soil and water ecosystems.</title>
        <authorList>
            <person name="Nemec A."/>
            <person name="Radolfova-Krizova L."/>
        </authorList>
    </citation>
    <scope>NUCLEOTIDE SEQUENCE [LARGE SCALE GENOMIC DNA]</scope>
    <source>
        <strain evidence="1 2">ANC 4999</strain>
    </source>
</reference>
<comment type="caution">
    <text evidence="1">The sequence shown here is derived from an EMBL/GenBank/DDBJ whole genome shotgun (WGS) entry which is preliminary data.</text>
</comment>
<evidence type="ECO:0000313" key="1">
    <source>
        <dbReference type="EMBL" id="OTG66796.1"/>
    </source>
</evidence>
<gene>
    <name evidence="1" type="ORF">B9T28_04870</name>
</gene>
<keyword evidence="2" id="KW-1185">Reference proteome</keyword>
<dbReference type="AlphaFoldDB" id="A0A1Y3CI46"/>
<dbReference type="STRING" id="1977882.B9T28_04870"/>
<dbReference type="SUPFAM" id="SSF55729">
    <property type="entry name" value="Acyl-CoA N-acyltransferases (Nat)"/>
    <property type="match status" value="1"/>
</dbReference>
<name>A0A1Y3CI46_9GAMM</name>
<dbReference type="EMBL" id="NEGB01000002">
    <property type="protein sequence ID" value="OTG66796.1"/>
    <property type="molecule type" value="Genomic_DNA"/>
</dbReference>
<keyword evidence="1" id="KW-0808">Transferase</keyword>
<evidence type="ECO:0000313" key="2">
    <source>
        <dbReference type="Proteomes" id="UP000242765"/>
    </source>
</evidence>
<dbReference type="GO" id="GO:0016740">
    <property type="term" value="F:transferase activity"/>
    <property type="evidence" value="ECO:0007669"/>
    <property type="project" value="UniProtKB-KW"/>
</dbReference>
<dbReference type="InterPro" id="IPR016181">
    <property type="entry name" value="Acyl_CoA_acyltransferase"/>
</dbReference>
<dbReference type="CDD" id="cd04301">
    <property type="entry name" value="NAT_SF"/>
    <property type="match status" value="1"/>
</dbReference>
<dbReference type="Gene3D" id="3.40.630.30">
    <property type="match status" value="1"/>
</dbReference>
<sequence length="116" mass="13097">MLEMKNKAKQSRGKFKRYQVVLELDQIAIHPDFQGLGLSKALIVESLKDVENELLAKNQKIKSVLVTTGGNNFAKKIYEDLFNAQEVAIISDLYSAPEVYLKANREGLVFLDARII</sequence>